<evidence type="ECO:0000256" key="5">
    <source>
        <dbReference type="ARBA" id="ARBA00022679"/>
    </source>
</evidence>
<comment type="caution">
    <text evidence="9">The sequence shown here is derived from an EMBL/GenBank/DDBJ whole genome shotgun (WGS) entry which is preliminary data.</text>
</comment>
<dbReference type="GO" id="GO:0030170">
    <property type="term" value="F:pyridoxal phosphate binding"/>
    <property type="evidence" value="ECO:0007669"/>
    <property type="project" value="InterPro"/>
</dbReference>
<evidence type="ECO:0000313" key="9">
    <source>
        <dbReference type="EMBL" id="OBA26893.1"/>
    </source>
</evidence>
<dbReference type="Pfam" id="PF00155">
    <property type="entry name" value="Aminotran_1_2"/>
    <property type="match status" value="1"/>
</dbReference>
<keyword evidence="10" id="KW-1185">Reference proteome</keyword>
<keyword evidence="7" id="KW-0175">Coiled coil</keyword>
<evidence type="ECO:0000256" key="7">
    <source>
        <dbReference type="SAM" id="Coils"/>
    </source>
</evidence>
<dbReference type="GO" id="GO:0009074">
    <property type="term" value="P:aromatic amino acid family catabolic process"/>
    <property type="evidence" value="ECO:0007669"/>
    <property type="project" value="TreeGrafter"/>
</dbReference>
<evidence type="ECO:0000256" key="1">
    <source>
        <dbReference type="ARBA" id="ARBA00001933"/>
    </source>
</evidence>
<dbReference type="Proteomes" id="UP000092321">
    <property type="component" value="Unassembled WGS sequence"/>
</dbReference>
<evidence type="ECO:0000256" key="4">
    <source>
        <dbReference type="ARBA" id="ARBA00022576"/>
    </source>
</evidence>
<feature type="domain" description="Aminotransferase class I/classII large" evidence="8">
    <location>
        <begin position="122"/>
        <end position="518"/>
    </location>
</feature>
<protein>
    <submittedName>
        <fullName evidence="9">PLP-dependent transferase</fullName>
    </submittedName>
</protein>
<dbReference type="InterPro" id="IPR015421">
    <property type="entry name" value="PyrdxlP-dep_Trfase_major"/>
</dbReference>
<proteinExistence type="inferred from homology"/>
<comment type="similarity">
    <text evidence="3">Belongs to the prefoldin subunit beta family.</text>
</comment>
<dbReference type="Gene3D" id="3.40.640.10">
    <property type="entry name" value="Type I PLP-dependent aspartate aminotransferase-like (Major domain)"/>
    <property type="match status" value="1"/>
</dbReference>
<dbReference type="GO" id="GO:0019878">
    <property type="term" value="P:lysine biosynthetic process via aminoadipic acid"/>
    <property type="evidence" value="ECO:0007669"/>
    <property type="project" value="TreeGrafter"/>
</dbReference>
<organism evidence="9 10">
    <name type="scientific">Hanseniaspora valbyensis NRRL Y-1626</name>
    <dbReference type="NCBI Taxonomy" id="766949"/>
    <lineage>
        <taxon>Eukaryota</taxon>
        <taxon>Fungi</taxon>
        <taxon>Dikarya</taxon>
        <taxon>Ascomycota</taxon>
        <taxon>Saccharomycotina</taxon>
        <taxon>Saccharomycetes</taxon>
        <taxon>Saccharomycodales</taxon>
        <taxon>Saccharomycodaceae</taxon>
        <taxon>Hanseniaspora</taxon>
    </lineage>
</organism>
<dbReference type="GO" id="GO:0006457">
    <property type="term" value="P:protein folding"/>
    <property type="evidence" value="ECO:0007669"/>
    <property type="project" value="InterPro"/>
</dbReference>
<name>A0A1B7TDT4_9ASCO</name>
<feature type="coiled-coil region" evidence="7">
    <location>
        <begin position="598"/>
        <end position="632"/>
    </location>
</feature>
<dbReference type="InterPro" id="IPR004839">
    <property type="entry name" value="Aminotransferase_I/II_large"/>
</dbReference>
<dbReference type="InterPro" id="IPR002777">
    <property type="entry name" value="PFD_beta-like"/>
</dbReference>
<evidence type="ECO:0000256" key="2">
    <source>
        <dbReference type="ARBA" id="ARBA00007441"/>
    </source>
</evidence>
<gene>
    <name evidence="9" type="ORF">HANVADRAFT_48672</name>
</gene>
<dbReference type="PANTHER" id="PTHR42790">
    <property type="entry name" value="AMINOTRANSFERASE"/>
    <property type="match status" value="1"/>
</dbReference>
<dbReference type="InterPro" id="IPR015424">
    <property type="entry name" value="PyrdxlP-dep_Trfase"/>
</dbReference>
<dbReference type="CDD" id="cd00609">
    <property type="entry name" value="AAT_like"/>
    <property type="match status" value="1"/>
</dbReference>
<dbReference type="AlphaFoldDB" id="A0A1B7TDT4"/>
<evidence type="ECO:0000313" key="10">
    <source>
        <dbReference type="Proteomes" id="UP000092321"/>
    </source>
</evidence>
<dbReference type="GO" id="GO:0008793">
    <property type="term" value="F:aromatic-amino-acid transaminase activity"/>
    <property type="evidence" value="ECO:0007669"/>
    <property type="project" value="TreeGrafter"/>
</dbReference>
<dbReference type="EMBL" id="LXPE01000012">
    <property type="protein sequence ID" value="OBA26893.1"/>
    <property type="molecule type" value="Genomic_DNA"/>
</dbReference>
<dbReference type="SUPFAM" id="SSF46579">
    <property type="entry name" value="Prefoldin"/>
    <property type="match status" value="1"/>
</dbReference>
<evidence type="ECO:0000256" key="3">
    <source>
        <dbReference type="ARBA" id="ARBA00008045"/>
    </source>
</evidence>
<evidence type="ECO:0000256" key="6">
    <source>
        <dbReference type="ARBA" id="ARBA00022898"/>
    </source>
</evidence>
<keyword evidence="4" id="KW-0032">Aminotransferase</keyword>
<reference evidence="10" key="1">
    <citation type="journal article" date="2016" name="Proc. Natl. Acad. Sci. U.S.A.">
        <title>Comparative genomics of biotechnologically important yeasts.</title>
        <authorList>
            <person name="Riley R."/>
            <person name="Haridas S."/>
            <person name="Wolfe K.H."/>
            <person name="Lopes M.R."/>
            <person name="Hittinger C.T."/>
            <person name="Goeker M."/>
            <person name="Salamov A.A."/>
            <person name="Wisecaver J.H."/>
            <person name="Long T.M."/>
            <person name="Calvey C.H."/>
            <person name="Aerts A.L."/>
            <person name="Barry K.W."/>
            <person name="Choi C."/>
            <person name="Clum A."/>
            <person name="Coughlan A.Y."/>
            <person name="Deshpande S."/>
            <person name="Douglass A.P."/>
            <person name="Hanson S.J."/>
            <person name="Klenk H.-P."/>
            <person name="LaButti K.M."/>
            <person name="Lapidus A."/>
            <person name="Lindquist E.A."/>
            <person name="Lipzen A.M."/>
            <person name="Meier-Kolthoff J.P."/>
            <person name="Ohm R.A."/>
            <person name="Otillar R.P."/>
            <person name="Pangilinan J.L."/>
            <person name="Peng Y."/>
            <person name="Rokas A."/>
            <person name="Rosa C.A."/>
            <person name="Scheuner C."/>
            <person name="Sibirny A.A."/>
            <person name="Slot J.C."/>
            <person name="Stielow J.B."/>
            <person name="Sun H."/>
            <person name="Kurtzman C.P."/>
            <person name="Blackwell M."/>
            <person name="Grigoriev I.V."/>
            <person name="Jeffries T.W."/>
        </authorList>
    </citation>
    <scope>NUCLEOTIDE SEQUENCE [LARGE SCALE GENOMIC DNA]</scope>
    <source>
        <strain evidence="10">NRRL Y-1626</strain>
    </source>
</reference>
<evidence type="ECO:0000259" key="8">
    <source>
        <dbReference type="Pfam" id="PF00155"/>
    </source>
</evidence>
<dbReference type="GO" id="GO:0006571">
    <property type="term" value="P:tyrosine biosynthetic process"/>
    <property type="evidence" value="ECO:0007669"/>
    <property type="project" value="TreeGrafter"/>
</dbReference>
<dbReference type="OrthoDB" id="691673at2759"/>
<sequence length="645" mass="73904">MTSDEPPKQPSYEDFKTLFTPLLSKKDAQRIVDPFYLIKGLPKDLKPAENPVYLAGGMPFETMFPFKNVTVKYRNNPGKLGELENVSSSSSLLSLSDKLYSEYSVPLYSNSSESEYEVDIARAFQYSDTVGLPTLREFTKKIISRTNKPIYDNWNVLITSGSSDSLSKCSDLFIDEDTTMLCEEFTFVNICGHVTYANGSCVPLKLEVTNDPEFQGIDTDYMEDLLDNWSAYYPKKQKKLVLYTISTGQNPTGVTQSMQKRKKIYELCCKHNVVILEDDPYGYLQLPQFDSSEPFKNPYKDSNGIDLDTYCKEILKPSYMTIDTEGRVLRLETFSKVGAPGLRLSFIAGNKFLIDRLANISFMTTRNPSGVAQSLINNLLYEFGTKYQKEVDSKADIIDGWLNWCMKVAGEYTHRRNVLFKAIHETNAYKKNLFSLLEPSCGMFASVVVNMKSEWINGEDKKTKSLQIKRVMDYLLCCLLETGCLPVLGYKMTICRDFSMERANFLRITFAKADSAEIFEQGQKNDVEVTMEDQDRINEFSKLILRQDKQKAVLESLHDEKEYIDELSLELELMDEDEKLSYNLGDCSFIKLKVGKIIKLLETDLEEINKKEEDLAKEIDDIEVVLKDLKQKLYSKFGNNINMER</sequence>
<accession>A0A1B7TDT4</accession>
<dbReference type="GO" id="GO:0047536">
    <property type="term" value="F:2-aminoadipate transaminase activity"/>
    <property type="evidence" value="ECO:0007669"/>
    <property type="project" value="TreeGrafter"/>
</dbReference>
<keyword evidence="6" id="KW-0663">Pyridoxal phosphate</keyword>
<dbReference type="InterPro" id="IPR050859">
    <property type="entry name" value="Class-I_PLP-dep_aminotransf"/>
</dbReference>
<dbReference type="GO" id="GO:0016272">
    <property type="term" value="C:prefoldin complex"/>
    <property type="evidence" value="ECO:0007669"/>
    <property type="project" value="InterPro"/>
</dbReference>
<dbReference type="GO" id="GO:0051082">
    <property type="term" value="F:unfolded protein binding"/>
    <property type="evidence" value="ECO:0007669"/>
    <property type="project" value="InterPro"/>
</dbReference>
<dbReference type="Pfam" id="PF01920">
    <property type="entry name" value="Prefoldin_2"/>
    <property type="match status" value="1"/>
</dbReference>
<keyword evidence="5 9" id="KW-0808">Transferase</keyword>
<dbReference type="CDD" id="cd23165">
    <property type="entry name" value="Prefoldin_4"/>
    <property type="match status" value="1"/>
</dbReference>
<dbReference type="SUPFAM" id="SSF53383">
    <property type="entry name" value="PLP-dependent transferases"/>
    <property type="match status" value="1"/>
</dbReference>
<comment type="cofactor">
    <cofactor evidence="1">
        <name>pyridoxal 5'-phosphate</name>
        <dbReference type="ChEBI" id="CHEBI:597326"/>
    </cofactor>
</comment>
<dbReference type="PANTHER" id="PTHR42790:SF2">
    <property type="entry name" value="AROMATIC AMINO ACID AMINOTRANSFERASE 2"/>
    <property type="match status" value="1"/>
</dbReference>
<comment type="similarity">
    <text evidence="2">Belongs to the class-I pyridoxal-phosphate-dependent aminotransferase family.</text>
</comment>